<evidence type="ECO:0000259" key="7">
    <source>
        <dbReference type="Pfam" id="PF00931"/>
    </source>
</evidence>
<dbReference type="InterPro" id="IPR027417">
    <property type="entry name" value="P-loop_NTPase"/>
</dbReference>
<evidence type="ECO:0000313" key="10">
    <source>
        <dbReference type="EMBL" id="KAL2531046.1"/>
    </source>
</evidence>
<dbReference type="InterPro" id="IPR003591">
    <property type="entry name" value="Leu-rich_rpt_typical-subtyp"/>
</dbReference>
<evidence type="ECO:0000256" key="1">
    <source>
        <dbReference type="ARBA" id="ARBA00008894"/>
    </source>
</evidence>
<dbReference type="FunFam" id="1.10.10.10:FF:000322">
    <property type="entry name" value="Probable disease resistance protein At1g63360"/>
    <property type="match status" value="1"/>
</dbReference>
<dbReference type="PRINTS" id="PR00364">
    <property type="entry name" value="DISEASERSIST"/>
</dbReference>
<dbReference type="InterPro" id="IPR032675">
    <property type="entry name" value="LRR_dom_sf"/>
</dbReference>
<dbReference type="Gene3D" id="3.40.50.300">
    <property type="entry name" value="P-loop containing nucleotide triphosphate hydrolases"/>
    <property type="match status" value="1"/>
</dbReference>
<keyword evidence="3" id="KW-0677">Repeat</keyword>
<dbReference type="GO" id="GO:0051607">
    <property type="term" value="P:defense response to virus"/>
    <property type="evidence" value="ECO:0007669"/>
    <property type="project" value="UniProtKB-ARBA"/>
</dbReference>
<protein>
    <submittedName>
        <fullName evidence="10">Disease resistance protein</fullName>
    </submittedName>
</protein>
<dbReference type="Pfam" id="PF23559">
    <property type="entry name" value="WHD_DRP"/>
    <property type="match status" value="1"/>
</dbReference>
<dbReference type="AlphaFoldDB" id="A0ABD1V170"/>
<dbReference type="PANTHER" id="PTHR33463">
    <property type="entry name" value="NB-ARC DOMAIN-CONTAINING PROTEIN-RELATED"/>
    <property type="match status" value="1"/>
</dbReference>
<keyword evidence="6" id="KW-0067">ATP-binding</keyword>
<feature type="domain" description="Disease resistance protein At4g27190-like leucine-rich repeats" evidence="8">
    <location>
        <begin position="845"/>
        <end position="952"/>
    </location>
</feature>
<dbReference type="InterPro" id="IPR001611">
    <property type="entry name" value="Leu-rich_rpt"/>
</dbReference>
<comment type="caution">
    <text evidence="10">The sequence shown here is derived from an EMBL/GenBank/DDBJ whole genome shotgun (WGS) entry which is preliminary data.</text>
</comment>
<evidence type="ECO:0000259" key="9">
    <source>
        <dbReference type="Pfam" id="PF23559"/>
    </source>
</evidence>
<dbReference type="InterPro" id="IPR050905">
    <property type="entry name" value="Plant_NBS-LRR"/>
</dbReference>
<dbReference type="Gene3D" id="3.80.10.10">
    <property type="entry name" value="Ribonuclease Inhibitor"/>
    <property type="match status" value="1"/>
</dbReference>
<evidence type="ECO:0000256" key="6">
    <source>
        <dbReference type="ARBA" id="ARBA00022840"/>
    </source>
</evidence>
<dbReference type="Proteomes" id="UP001604277">
    <property type="component" value="Unassembled WGS sequence"/>
</dbReference>
<dbReference type="Pfam" id="PF23247">
    <property type="entry name" value="LRR_RPS2"/>
    <property type="match status" value="1"/>
</dbReference>
<dbReference type="PROSITE" id="PS51450">
    <property type="entry name" value="LRR"/>
    <property type="match status" value="1"/>
</dbReference>
<name>A0ABD1V170_9LAMI</name>
<dbReference type="SUPFAM" id="SSF52058">
    <property type="entry name" value="L domain-like"/>
    <property type="match status" value="1"/>
</dbReference>
<dbReference type="FunFam" id="3.40.50.300:FF:001091">
    <property type="entry name" value="Probable disease resistance protein At1g61300"/>
    <property type="match status" value="1"/>
</dbReference>
<dbReference type="InterPro" id="IPR057135">
    <property type="entry name" value="At4g27190-like_LRR"/>
</dbReference>
<keyword evidence="4" id="KW-0547">Nucleotide-binding</keyword>
<dbReference type="InterPro" id="IPR002182">
    <property type="entry name" value="NB-ARC"/>
</dbReference>
<organism evidence="10 11">
    <name type="scientific">Forsythia ovata</name>
    <dbReference type="NCBI Taxonomy" id="205694"/>
    <lineage>
        <taxon>Eukaryota</taxon>
        <taxon>Viridiplantae</taxon>
        <taxon>Streptophyta</taxon>
        <taxon>Embryophyta</taxon>
        <taxon>Tracheophyta</taxon>
        <taxon>Spermatophyta</taxon>
        <taxon>Magnoliopsida</taxon>
        <taxon>eudicotyledons</taxon>
        <taxon>Gunneridae</taxon>
        <taxon>Pentapetalae</taxon>
        <taxon>asterids</taxon>
        <taxon>lamiids</taxon>
        <taxon>Lamiales</taxon>
        <taxon>Oleaceae</taxon>
        <taxon>Forsythieae</taxon>
        <taxon>Forsythia</taxon>
    </lineage>
</organism>
<reference evidence="11" key="1">
    <citation type="submission" date="2024-07" db="EMBL/GenBank/DDBJ databases">
        <title>Two chromosome-level genome assemblies of Korean endemic species Abeliophyllum distichum and Forsythia ovata (Oleaceae).</title>
        <authorList>
            <person name="Jang H."/>
        </authorList>
    </citation>
    <scope>NUCLEOTIDE SEQUENCE [LARGE SCALE GENOMIC DNA]</scope>
</reference>
<evidence type="ECO:0000256" key="5">
    <source>
        <dbReference type="ARBA" id="ARBA00022821"/>
    </source>
</evidence>
<gene>
    <name evidence="10" type="ORF">Fot_23647</name>
</gene>
<feature type="domain" description="NB-ARC" evidence="7">
    <location>
        <begin position="171"/>
        <end position="334"/>
    </location>
</feature>
<accession>A0ABD1V170</accession>
<feature type="domain" description="Disease resistance protein winged helix" evidence="9">
    <location>
        <begin position="420"/>
        <end position="486"/>
    </location>
</feature>
<dbReference type="Gene3D" id="1.10.10.10">
    <property type="entry name" value="Winged helix-like DNA-binding domain superfamily/Winged helix DNA-binding domain"/>
    <property type="match status" value="1"/>
</dbReference>
<dbReference type="InterPro" id="IPR042197">
    <property type="entry name" value="Apaf_helical"/>
</dbReference>
<evidence type="ECO:0000256" key="4">
    <source>
        <dbReference type="ARBA" id="ARBA00022741"/>
    </source>
</evidence>
<evidence type="ECO:0000313" key="11">
    <source>
        <dbReference type="Proteomes" id="UP001604277"/>
    </source>
</evidence>
<dbReference type="PANTHER" id="PTHR33463:SF187">
    <property type="entry name" value="AND NB-ARC DOMAIN DISEASE RESISTANCE PROTEIN, PUTATIVE-RELATED"/>
    <property type="match status" value="1"/>
</dbReference>
<comment type="similarity">
    <text evidence="1">Belongs to the disease resistance NB-LRR family.</text>
</comment>
<dbReference type="InterPro" id="IPR036388">
    <property type="entry name" value="WH-like_DNA-bd_sf"/>
</dbReference>
<dbReference type="FunFam" id="1.10.8.430:FF:000003">
    <property type="entry name" value="Probable disease resistance protein At5g66910"/>
    <property type="match status" value="1"/>
</dbReference>
<dbReference type="GO" id="GO:0005524">
    <property type="term" value="F:ATP binding"/>
    <property type="evidence" value="ECO:0007669"/>
    <property type="project" value="UniProtKB-KW"/>
</dbReference>
<dbReference type="SMART" id="SM00369">
    <property type="entry name" value="LRR_TYP"/>
    <property type="match status" value="4"/>
</dbReference>
<keyword evidence="2" id="KW-0433">Leucine-rich repeat</keyword>
<dbReference type="InterPro" id="IPR058922">
    <property type="entry name" value="WHD_DRP"/>
</dbReference>
<keyword evidence="5" id="KW-0611">Plant defense</keyword>
<dbReference type="SUPFAM" id="SSF52540">
    <property type="entry name" value="P-loop containing nucleoside triphosphate hydrolases"/>
    <property type="match status" value="1"/>
</dbReference>
<sequence>MIEELSDLQLQASDNWCDFYNKLQAGKSNGKLLEIVTNAAEIVTKAATLLCPDFEENTQTLQRKIELLKSRKVDVQADLQNAGKKRKRAVEDWLINVENNITEFETLEQEIQCSRFYSRQKLAERVERMTKEVMELDEQSDFPGGLFLEVDESIGQLMLTPSHNGQAFLQNFDDIWASLMDDNILSIGIYGMGGVGKTTLAMHAHDNLLNEPKFLGHVYWITVSQEFSIHKLQSDIAQALKLDFSCGSEEKKMAAQLFQTFQKMESFVLILDDVWKQIDAEKIGIPPRRDGCKLVITSRSKEVCYRMGCQKIIKVNTLSKQEAWELFLKKFGRDELHPEVEEICKKMVKRCGGLPLALVTLAGSMRGVTDIHEWRDASEELKQSCMGRADMENEVLPILLYSYDRMRDPKLQHCFLYCSLYPEDYPIGREELIKNFISEELMDRRLSWRAENDQGHAILNQLERACLLERDWDGYVKMHDLIRDMALGITKHNHRYMVKTGRHLREIPDVQEWTEDLDKISLMKNSIKEISIGMSPNCPRLSTLILSQNPLKSIPDCFFTQMRGLRTLNLSETSIQYLPHSISDLENLKTLLLKHCYSLKSVPTLEKLRLLTRLDLAYTKIEELPDGVESLTNLKVLDLVGTSLSMIPTGILHSLSLLQKLRLPIDIGVPIEDVLALKQLEDFCGSVNSVSDLNRLITFLQSMTQPSFYSIFLISKFVEQSYLAESRSKLVCFEHQSLMDSSLGEGKILLPRDIEELIFSGSGLRMVSLADGFLMLNNARYIKKCNVYREGEIECIIRLPSTEEQQSRGVSFQSLEGLSLFELPNFIDLFMWEGKGAVAPLLPGIFTQLTDLLIYRCNKMKKFIPWSLLQTLPNLQKLEVISCKEIEEIIGDEDDDGSPIINSSAEVTMPRLKVLKLEDLPKLKSICKGMMICDSIENIIMTRCTNLKKVAPLDGQPSPPPSLKEIRADAKEKEWWESLEWEHPNAINFLQPFVKFVPSWPYSF</sequence>
<keyword evidence="11" id="KW-1185">Reference proteome</keyword>
<dbReference type="Gene3D" id="1.10.8.430">
    <property type="entry name" value="Helical domain of apoptotic protease-activating factors"/>
    <property type="match status" value="1"/>
</dbReference>
<evidence type="ECO:0000259" key="8">
    <source>
        <dbReference type="Pfam" id="PF23247"/>
    </source>
</evidence>
<proteinExistence type="inferred from homology"/>
<evidence type="ECO:0000256" key="3">
    <source>
        <dbReference type="ARBA" id="ARBA00022737"/>
    </source>
</evidence>
<dbReference type="Pfam" id="PF13855">
    <property type="entry name" value="LRR_8"/>
    <property type="match status" value="1"/>
</dbReference>
<dbReference type="Pfam" id="PF00931">
    <property type="entry name" value="NB-ARC"/>
    <property type="match status" value="1"/>
</dbReference>
<evidence type="ECO:0000256" key="2">
    <source>
        <dbReference type="ARBA" id="ARBA00022614"/>
    </source>
</evidence>
<dbReference type="EMBL" id="JBFOLJ010000006">
    <property type="protein sequence ID" value="KAL2531046.1"/>
    <property type="molecule type" value="Genomic_DNA"/>
</dbReference>